<name>A0ABQ6PM19_9BACT</name>
<evidence type="ECO:0008006" key="3">
    <source>
        <dbReference type="Google" id="ProtNLM"/>
    </source>
</evidence>
<gene>
    <name evidence="1" type="ORF">Aconfl_16470</name>
</gene>
<dbReference type="Pfam" id="PF14052">
    <property type="entry name" value="Caps_assemb_Wzi"/>
    <property type="match status" value="1"/>
</dbReference>
<dbReference type="EMBL" id="BTPD01000004">
    <property type="protein sequence ID" value="GMQ29004.1"/>
    <property type="molecule type" value="Genomic_DNA"/>
</dbReference>
<dbReference type="Proteomes" id="UP001338309">
    <property type="component" value="Unassembled WGS sequence"/>
</dbReference>
<accession>A0ABQ6PM19</accession>
<dbReference type="InterPro" id="IPR026950">
    <property type="entry name" value="Caps_assemb_Wzi"/>
</dbReference>
<sequence length="568" mass="65897">MMSQRLSAKKLGWIILAFWGISWSGSAQTIPVGTPVLDDYLRRLQLMGEVDSASSFMIRPLYPAEAMKITNGFDLDSSVVDLDNSRLHWRFGKEGKGKFLTLPGIYRMQYNSEYAFGVNDGVMIPNRGLQQVISPGAYVEYGKFSLQFQPEILLAQNKDYLGFPIEHQATILFYYEYMNRIDMPERFGEEPFNRLYLGQSSLRFNHKEYSFGISSENLWWGPGRRNSLLLGNNAPGFLHFTLNTRKPVQTVLGGFEGQLISGFLKSTDFLPPWPDYTIQQNPVYIPKREDGNRYLSGLILTFQPKWVPGLFLGYGSVNHLYRTDVNTLGDAIPIFNGRKKAQNVYDPIQEKRQQFSSGFFRWLSPEGRFEFYGEYGTRDNDRRLNDFLTTPESGRAFTFGFAHLVGLKNPKRFLELSSEMTLSGQTIREDIRQLRTWYIHDHVRHGYTHQGQVLGIGNGPASNQLFFGVAWVEGLKKIGFQFERIEYNNDFYYYRYEGSKDFRNKYVDLVFSLTPEWKFGNFLLAGKFQYVNTLNYKWFLENDPNQYFVPGYDRKNFVGQIGLTYLFQ</sequence>
<evidence type="ECO:0000313" key="2">
    <source>
        <dbReference type="Proteomes" id="UP001338309"/>
    </source>
</evidence>
<dbReference type="InterPro" id="IPR038636">
    <property type="entry name" value="Wzi_sf"/>
</dbReference>
<evidence type="ECO:0000313" key="1">
    <source>
        <dbReference type="EMBL" id="GMQ29004.1"/>
    </source>
</evidence>
<keyword evidence="2" id="KW-1185">Reference proteome</keyword>
<reference evidence="1 2" key="1">
    <citation type="submission" date="2023-08" db="EMBL/GenBank/DDBJ databases">
        <title>Draft genome sequence of Algoriphagus confluentis.</title>
        <authorList>
            <person name="Takatani N."/>
            <person name="Hosokawa M."/>
            <person name="Sawabe T."/>
        </authorList>
    </citation>
    <scope>NUCLEOTIDE SEQUENCE [LARGE SCALE GENOMIC DNA]</scope>
    <source>
        <strain evidence="1 2">NBRC 111222</strain>
    </source>
</reference>
<dbReference type="Gene3D" id="2.40.160.130">
    <property type="entry name" value="Capsule assembly protein Wzi"/>
    <property type="match status" value="1"/>
</dbReference>
<protein>
    <recommendedName>
        <fullName evidence="3">Capsule assembly protein Wzi</fullName>
    </recommendedName>
</protein>
<comment type="caution">
    <text evidence="1">The sequence shown here is derived from an EMBL/GenBank/DDBJ whole genome shotgun (WGS) entry which is preliminary data.</text>
</comment>
<organism evidence="1 2">
    <name type="scientific">Algoriphagus confluentis</name>
    <dbReference type="NCBI Taxonomy" id="1697556"/>
    <lineage>
        <taxon>Bacteria</taxon>
        <taxon>Pseudomonadati</taxon>
        <taxon>Bacteroidota</taxon>
        <taxon>Cytophagia</taxon>
        <taxon>Cytophagales</taxon>
        <taxon>Cyclobacteriaceae</taxon>
        <taxon>Algoriphagus</taxon>
    </lineage>
</organism>
<proteinExistence type="predicted"/>